<feature type="signal peptide" evidence="1">
    <location>
        <begin position="1"/>
        <end position="23"/>
    </location>
</feature>
<evidence type="ECO:0000256" key="1">
    <source>
        <dbReference type="SAM" id="SignalP"/>
    </source>
</evidence>
<evidence type="ECO:0000313" key="3">
    <source>
        <dbReference type="Proteomes" id="UP000093523"/>
    </source>
</evidence>
<dbReference type="Pfam" id="PF11205">
    <property type="entry name" value="DUF2987"/>
    <property type="match status" value="1"/>
</dbReference>
<proteinExistence type="predicted"/>
<dbReference type="EMBL" id="MAJU01000008">
    <property type="protein sequence ID" value="OCH21802.1"/>
    <property type="molecule type" value="Genomic_DNA"/>
</dbReference>
<sequence>MKKWIGVTTTLLSLLCFTLPAQAEQYRFTYSKLYYQLKVNQKEGHEDVRMALFFNDSQTGKACQITKAWMAKEEHYEEFTIPVNQELPLPLDTNLKSANPLVYIQTEEGKQCDISMEVLANKTFEKKVSSKELSLLTIQMDAMLSDIGGMFSKYFMPKVEGVSFVFNDKVTLPIKASDGTSIATKDGKATIELSAFSDDVTFSLPAVPLKVIPWLVK</sequence>
<dbReference type="AlphaFoldDB" id="A0A1B9P0B3"/>
<comment type="caution">
    <text evidence="2">The sequence shown here is derived from an EMBL/GenBank/DDBJ whole genome shotgun (WGS) entry which is preliminary data.</text>
</comment>
<evidence type="ECO:0000313" key="2">
    <source>
        <dbReference type="EMBL" id="OCH21802.1"/>
    </source>
</evidence>
<dbReference type="InterPro" id="IPR021370">
    <property type="entry name" value="DUF2987"/>
</dbReference>
<dbReference type="RefSeq" id="WP_065610419.1">
    <property type="nucleotide sequence ID" value="NZ_CAWMPN010000008.1"/>
</dbReference>
<name>A0A1B9P0B3_ALILO</name>
<dbReference type="Proteomes" id="UP000093523">
    <property type="component" value="Unassembled WGS sequence"/>
</dbReference>
<dbReference type="STRING" id="688.A6E04_08040"/>
<reference evidence="2 3" key="1">
    <citation type="submission" date="2016-06" db="EMBL/GenBank/DDBJ databases">
        <authorList>
            <person name="Kjaerup R.B."/>
            <person name="Dalgaard T.S."/>
            <person name="Juul-Madsen H.R."/>
        </authorList>
    </citation>
    <scope>NUCLEOTIDE SEQUENCE [LARGE SCALE GENOMIC DNA]</scope>
    <source>
        <strain evidence="2 3">1S159</strain>
    </source>
</reference>
<keyword evidence="1" id="KW-0732">Signal</keyword>
<accession>A0A1B9P0B3</accession>
<evidence type="ECO:0008006" key="4">
    <source>
        <dbReference type="Google" id="ProtNLM"/>
    </source>
</evidence>
<gene>
    <name evidence="2" type="ORF">A6E04_08040</name>
</gene>
<organism evidence="2 3">
    <name type="scientific">Aliivibrio logei</name>
    <name type="common">Vibrio logei</name>
    <dbReference type="NCBI Taxonomy" id="688"/>
    <lineage>
        <taxon>Bacteria</taxon>
        <taxon>Pseudomonadati</taxon>
        <taxon>Pseudomonadota</taxon>
        <taxon>Gammaproteobacteria</taxon>
        <taxon>Vibrionales</taxon>
        <taxon>Vibrionaceae</taxon>
        <taxon>Aliivibrio</taxon>
    </lineage>
</organism>
<feature type="chain" id="PRO_5008632371" description="DUF2987 domain-containing protein" evidence="1">
    <location>
        <begin position="24"/>
        <end position="217"/>
    </location>
</feature>
<protein>
    <recommendedName>
        <fullName evidence="4">DUF2987 domain-containing protein</fullName>
    </recommendedName>
</protein>
<dbReference type="OrthoDB" id="5815145at2"/>